<feature type="binding site" evidence="7">
    <location>
        <position position="163"/>
    </location>
    <ligand>
        <name>Zn(2+)</name>
        <dbReference type="ChEBI" id="CHEBI:29105"/>
        <note>catalytic</note>
    </ligand>
</feature>
<dbReference type="EMBL" id="JBHSBV010000002">
    <property type="protein sequence ID" value="MFC4200419.1"/>
    <property type="molecule type" value="Genomic_DNA"/>
</dbReference>
<keyword evidence="1 7" id="KW-0645">Protease</keyword>
<evidence type="ECO:0000256" key="6">
    <source>
        <dbReference type="ARBA" id="ARBA00023316"/>
    </source>
</evidence>
<evidence type="ECO:0000256" key="1">
    <source>
        <dbReference type="ARBA" id="ARBA00022670"/>
    </source>
</evidence>
<reference evidence="10" key="1">
    <citation type="journal article" date="2019" name="Int. J. Syst. Evol. Microbiol.">
        <title>The Global Catalogue of Microorganisms (GCM) 10K type strain sequencing project: providing services to taxonomists for standard genome sequencing and annotation.</title>
        <authorList>
            <consortium name="The Broad Institute Genomics Platform"/>
            <consortium name="The Broad Institute Genome Sequencing Center for Infectious Disease"/>
            <person name="Wu L."/>
            <person name="Ma J."/>
        </authorList>
    </citation>
    <scope>NUCLEOTIDE SEQUENCE [LARGE SCALE GENOMIC DNA]</scope>
    <source>
        <strain evidence="10">LMG 24813</strain>
    </source>
</reference>
<comment type="similarity">
    <text evidence="7">Belongs to the peptidase M15D family.</text>
</comment>
<comment type="catalytic activity">
    <reaction evidence="7">
        <text>D-alanyl-D-alanine + H2O = 2 D-alanine</text>
        <dbReference type="Rhea" id="RHEA:20661"/>
        <dbReference type="ChEBI" id="CHEBI:15377"/>
        <dbReference type="ChEBI" id="CHEBI:57416"/>
        <dbReference type="ChEBI" id="CHEBI:57822"/>
        <dbReference type="EC" id="3.4.13.22"/>
    </reaction>
</comment>
<feature type="binding site" evidence="7">
    <location>
        <position position="230"/>
    </location>
    <ligand>
        <name>Zn(2+)</name>
        <dbReference type="ChEBI" id="CHEBI:29105"/>
        <note>catalytic</note>
    </ligand>
</feature>
<evidence type="ECO:0000256" key="7">
    <source>
        <dbReference type="HAMAP-Rule" id="MF_01924"/>
    </source>
</evidence>
<comment type="function">
    <text evidence="7">Catalyzes hydrolysis of the D-alanyl-D-alanine dipeptide.</text>
</comment>
<evidence type="ECO:0000313" key="9">
    <source>
        <dbReference type="EMBL" id="MFC4200419.1"/>
    </source>
</evidence>
<comment type="caution">
    <text evidence="9">The sequence shown here is derived from an EMBL/GenBank/DDBJ whole genome shotgun (WGS) entry which is preliminary data.</text>
</comment>
<keyword evidence="6" id="KW-0961">Cell wall biogenesis/degradation</keyword>
<evidence type="ECO:0000256" key="2">
    <source>
        <dbReference type="ARBA" id="ARBA00022723"/>
    </source>
</evidence>
<dbReference type="Proteomes" id="UP001595848">
    <property type="component" value="Unassembled WGS sequence"/>
</dbReference>
<evidence type="ECO:0000256" key="5">
    <source>
        <dbReference type="ARBA" id="ARBA00023049"/>
    </source>
</evidence>
<keyword evidence="7" id="KW-0224">Dipeptidase</keyword>
<dbReference type="EC" id="3.4.13.22" evidence="7"/>
<comment type="cofactor">
    <cofactor evidence="7">
        <name>Zn(2+)</name>
        <dbReference type="ChEBI" id="CHEBI:29105"/>
    </cofactor>
    <text evidence="7">Binds 1 zinc ion per subunit.</text>
</comment>
<dbReference type="HAMAP" id="MF_01924">
    <property type="entry name" value="A_A_dipeptidase"/>
    <property type="match status" value="1"/>
</dbReference>
<gene>
    <name evidence="7" type="primary">ddpX</name>
    <name evidence="9" type="ORF">ACFOY1_05590</name>
</gene>
<proteinExistence type="inferred from homology"/>
<keyword evidence="3 7" id="KW-0378">Hydrolase</keyword>
<feature type="active site" description="Proton donor/acceptor" evidence="7">
    <location>
        <position position="227"/>
    </location>
</feature>
<name>A0ABV8NU13_9BURK</name>
<evidence type="ECO:0000256" key="4">
    <source>
        <dbReference type="ARBA" id="ARBA00022833"/>
    </source>
</evidence>
<protein>
    <recommendedName>
        <fullName evidence="7">D-alanyl-D-alanine dipeptidase</fullName>
        <shortName evidence="7">D-Ala-D-Ala dipeptidase</shortName>
        <ecNumber evidence="7">3.4.13.22</ecNumber>
    </recommendedName>
</protein>
<feature type="signal peptide" evidence="8">
    <location>
        <begin position="1"/>
        <end position="29"/>
    </location>
</feature>
<dbReference type="PANTHER" id="PTHR43126">
    <property type="entry name" value="D-ALANYL-D-ALANINE DIPEPTIDASE"/>
    <property type="match status" value="1"/>
</dbReference>
<feature type="chain" id="PRO_5046516819" description="D-alanyl-D-alanine dipeptidase" evidence="8">
    <location>
        <begin position="30"/>
        <end position="247"/>
    </location>
</feature>
<evidence type="ECO:0000256" key="8">
    <source>
        <dbReference type="SAM" id="SignalP"/>
    </source>
</evidence>
<keyword evidence="4 7" id="KW-0862">Zinc</keyword>
<evidence type="ECO:0000256" key="3">
    <source>
        <dbReference type="ARBA" id="ARBA00022801"/>
    </source>
</evidence>
<evidence type="ECO:0000313" key="10">
    <source>
        <dbReference type="Proteomes" id="UP001595848"/>
    </source>
</evidence>
<dbReference type="InterPro" id="IPR000755">
    <property type="entry name" value="A_A_dipeptidase"/>
</dbReference>
<dbReference type="CDD" id="cd14840">
    <property type="entry name" value="D-Ala-D-Ala_dipeptidase_Aad"/>
    <property type="match status" value="1"/>
</dbReference>
<sequence>MRKTTLARLLARPAAATVLLACSGGISMAAVVQNPPASADLAQSVAASFRRISADPDFVEIKNGPAVQVDLRYATTNNFTHTNLYGDFHRAYLRRVAAEKFETAEAILEREHPGWKFLIWDALRPRSVQWVFWNRVPGTPREKERYVANPASGSIHNFGCALDLTLVDEHGKPLDMGTDFDDFSQAAEPDREQAMLKKGRLTPAQIANRLILRKVMTRAGFIQLQQEWWHYDALPAHVVKARYKIVE</sequence>
<keyword evidence="10" id="KW-1185">Reference proteome</keyword>
<keyword evidence="2 7" id="KW-0479">Metal-binding</keyword>
<dbReference type="RefSeq" id="WP_217964325.1">
    <property type="nucleotide sequence ID" value="NZ_JAHTBN010000003.1"/>
</dbReference>
<keyword evidence="5 7" id="KW-0482">Metalloprotease</keyword>
<feature type="binding site" evidence="7">
    <location>
        <position position="156"/>
    </location>
    <ligand>
        <name>Zn(2+)</name>
        <dbReference type="ChEBI" id="CHEBI:29105"/>
        <note>catalytic</note>
    </ligand>
</feature>
<feature type="site" description="Transition state stabilizer" evidence="7">
    <location>
        <position position="124"/>
    </location>
</feature>
<dbReference type="Pfam" id="PF01427">
    <property type="entry name" value="Peptidase_M15"/>
    <property type="match status" value="1"/>
</dbReference>
<accession>A0ABV8NU13</accession>
<keyword evidence="8" id="KW-0732">Signal</keyword>
<organism evidence="9 10">
    <name type="scientific">Candidimonas humi</name>
    <dbReference type="NCBI Taxonomy" id="683355"/>
    <lineage>
        <taxon>Bacteria</taxon>
        <taxon>Pseudomonadati</taxon>
        <taxon>Pseudomonadota</taxon>
        <taxon>Betaproteobacteria</taxon>
        <taxon>Burkholderiales</taxon>
        <taxon>Alcaligenaceae</taxon>
        <taxon>Candidimonas</taxon>
    </lineage>
</organism>
<dbReference type="PANTHER" id="PTHR43126:SF1">
    <property type="entry name" value="D-ALANYL-D-ALANINE DIPEPTIDASE"/>
    <property type="match status" value="1"/>
</dbReference>